<dbReference type="SUPFAM" id="SSF56317">
    <property type="entry name" value="Carbon-nitrogen hydrolase"/>
    <property type="match status" value="1"/>
</dbReference>
<evidence type="ECO:0000256" key="4">
    <source>
        <dbReference type="ARBA" id="ARBA00022692"/>
    </source>
</evidence>
<evidence type="ECO:0000313" key="10">
    <source>
        <dbReference type="EMBL" id="MBL1111402.1"/>
    </source>
</evidence>
<keyword evidence="5 8" id="KW-1133">Transmembrane helix</keyword>
<dbReference type="PANTHER" id="PTHR38686:SF1">
    <property type="entry name" value="APOLIPOPROTEIN N-ACYLTRANSFERASE"/>
    <property type="match status" value="1"/>
</dbReference>
<name>A0ABS1PGA3_9ACTN</name>
<feature type="domain" description="CN hydrolase" evidence="9">
    <location>
        <begin position="228"/>
        <end position="484"/>
    </location>
</feature>
<dbReference type="EC" id="2.3.1.269" evidence="8"/>
<dbReference type="Pfam" id="PF00795">
    <property type="entry name" value="CN_hydrolase"/>
    <property type="match status" value="1"/>
</dbReference>
<evidence type="ECO:0000256" key="6">
    <source>
        <dbReference type="ARBA" id="ARBA00023136"/>
    </source>
</evidence>
<dbReference type="InterPro" id="IPR003010">
    <property type="entry name" value="C-N_Hydrolase"/>
</dbReference>
<keyword evidence="2 8" id="KW-1003">Cell membrane</keyword>
<dbReference type="InterPro" id="IPR045378">
    <property type="entry name" value="LNT_N"/>
</dbReference>
<comment type="caution">
    <text evidence="10">The sequence shown here is derived from an EMBL/GenBank/DDBJ whole genome shotgun (WGS) entry which is preliminary data.</text>
</comment>
<accession>A0ABS1PGA3</accession>
<feature type="transmembrane region" description="Helical" evidence="8">
    <location>
        <begin position="200"/>
        <end position="220"/>
    </location>
</feature>
<dbReference type="Gene3D" id="3.60.110.10">
    <property type="entry name" value="Carbon-nitrogen hydrolase"/>
    <property type="match status" value="1"/>
</dbReference>
<dbReference type="PANTHER" id="PTHR38686">
    <property type="entry name" value="APOLIPOPROTEIN N-ACYLTRANSFERASE"/>
    <property type="match status" value="1"/>
</dbReference>
<gene>
    <name evidence="8 10" type="primary">lnt</name>
    <name evidence="10" type="ORF">JK364_03095</name>
</gene>
<evidence type="ECO:0000256" key="3">
    <source>
        <dbReference type="ARBA" id="ARBA00022679"/>
    </source>
</evidence>
<dbReference type="NCBIfam" id="TIGR00546">
    <property type="entry name" value="lnt"/>
    <property type="match status" value="1"/>
</dbReference>
<dbReference type="InterPro" id="IPR004563">
    <property type="entry name" value="Apolipo_AcylTrfase"/>
</dbReference>
<comment type="similarity">
    <text evidence="8">Belongs to the CN hydrolase family. Apolipoprotein N-acyltransferase subfamily.</text>
</comment>
<reference evidence="10 11" key="1">
    <citation type="submission" date="2021-01" db="EMBL/GenBank/DDBJ databases">
        <title>WGS of actinomycetes isolated from Thailand.</title>
        <authorList>
            <person name="Thawai C."/>
        </authorList>
    </citation>
    <scope>NUCLEOTIDE SEQUENCE [LARGE SCALE GENOMIC DNA]</scope>
    <source>
        <strain evidence="10 11">CA3R110</strain>
    </source>
</reference>
<evidence type="ECO:0000256" key="5">
    <source>
        <dbReference type="ARBA" id="ARBA00022989"/>
    </source>
</evidence>
<comment type="pathway">
    <text evidence="8">Protein modification; lipoprotein biosynthesis (N-acyl transfer).</text>
</comment>
<comment type="caution">
    <text evidence="8">Lacks conserved residue(s) required for the propagation of feature annotation.</text>
</comment>
<keyword evidence="3 8" id="KW-0808">Transferase</keyword>
<evidence type="ECO:0000256" key="1">
    <source>
        <dbReference type="ARBA" id="ARBA00004651"/>
    </source>
</evidence>
<comment type="catalytic activity">
    <reaction evidence="8">
        <text>N-terminal S-1,2-diacyl-sn-glyceryl-L-cysteinyl-[lipoprotein] + a glycerophospholipid = N-acyl-S-1,2-diacyl-sn-glyceryl-L-cysteinyl-[lipoprotein] + a 2-acyl-sn-glycero-3-phospholipid + H(+)</text>
        <dbReference type="Rhea" id="RHEA:48228"/>
        <dbReference type="Rhea" id="RHEA-COMP:14681"/>
        <dbReference type="Rhea" id="RHEA-COMP:14684"/>
        <dbReference type="ChEBI" id="CHEBI:15378"/>
        <dbReference type="ChEBI" id="CHEBI:136912"/>
        <dbReference type="ChEBI" id="CHEBI:140656"/>
        <dbReference type="ChEBI" id="CHEBI:140657"/>
        <dbReference type="ChEBI" id="CHEBI:140660"/>
        <dbReference type="EC" id="2.3.1.269"/>
    </reaction>
</comment>
<evidence type="ECO:0000313" key="11">
    <source>
        <dbReference type="Proteomes" id="UP000621510"/>
    </source>
</evidence>
<comment type="function">
    <text evidence="8">Catalyzes the phospholipid dependent N-acylation of the N-terminal cysteine of apolipoprotein, the last step in lipoprotein maturation.</text>
</comment>
<feature type="transmembrane region" description="Helical" evidence="8">
    <location>
        <begin position="162"/>
        <end position="188"/>
    </location>
</feature>
<dbReference type="InterPro" id="IPR036526">
    <property type="entry name" value="C-N_Hydrolase_sf"/>
</dbReference>
<organism evidence="10 11">
    <name type="scientific">Streptomyces endocoffeicus</name>
    <dbReference type="NCBI Taxonomy" id="2898945"/>
    <lineage>
        <taxon>Bacteria</taxon>
        <taxon>Bacillati</taxon>
        <taxon>Actinomycetota</taxon>
        <taxon>Actinomycetes</taxon>
        <taxon>Kitasatosporales</taxon>
        <taxon>Streptomycetaceae</taxon>
        <taxon>Streptomyces</taxon>
    </lineage>
</organism>
<evidence type="ECO:0000256" key="8">
    <source>
        <dbReference type="HAMAP-Rule" id="MF_01148"/>
    </source>
</evidence>
<feature type="transmembrane region" description="Helical" evidence="8">
    <location>
        <begin position="29"/>
        <end position="62"/>
    </location>
</feature>
<protein>
    <recommendedName>
        <fullName evidence="8">Apolipoprotein N-acyltransferase</fullName>
        <shortName evidence="8">ALP N-acyltransferase</shortName>
        <ecNumber evidence="8">2.3.1.269</ecNumber>
    </recommendedName>
</protein>
<evidence type="ECO:0000256" key="2">
    <source>
        <dbReference type="ARBA" id="ARBA00022475"/>
    </source>
</evidence>
<evidence type="ECO:0000256" key="7">
    <source>
        <dbReference type="ARBA" id="ARBA00023315"/>
    </source>
</evidence>
<keyword evidence="11" id="KW-1185">Reference proteome</keyword>
<dbReference type="HAMAP" id="MF_01148">
    <property type="entry name" value="Lnt"/>
    <property type="match status" value="1"/>
</dbReference>
<dbReference type="CDD" id="cd07571">
    <property type="entry name" value="ALP_N-acyl_transferase"/>
    <property type="match status" value="1"/>
</dbReference>
<dbReference type="Proteomes" id="UP000621510">
    <property type="component" value="Unassembled WGS sequence"/>
</dbReference>
<dbReference type="EMBL" id="JAERRG010000001">
    <property type="protein sequence ID" value="MBL1111402.1"/>
    <property type="molecule type" value="Genomic_DNA"/>
</dbReference>
<sequence>MISYPTLLRQATRPPSQALRSRRAWRDPAAAVAGALLLVAAFPPWGLWPTAALGPALLLAVLRYQRPRAAFALGALFGLAFFGPLLWWLTNLGFLPWAALSVAQALLLGLLSCAVPIFARLRGWPLWAACWWVTAEAVRSRVPLGGFPWGRLAFSQAESPALGWASVGGAPAVSAVVALVAGCLAALLTARSDGRRQAAGGLAAAVAACACGTLLIPATASAGEGERARVAVVQGNVPRARSLEEQARVEQVATNHIAATRQLARDVRAGRTPRPDLVLWPENATDTDPRTDPLLRHQISDVVAELGAPIVVGAILDAPGDRIRNAGLLWRPGTGPGRYYTKQHLVPFGEYIPLRDVFGGLDDLQLIPRDFIPGTGPVRLDAGPVRLAESICYEVAYDGQVRDAVRTGANLIAVPTNNATYMRDGNLAEPEQQLAMSRLRAVEHDRSVLVASTTGISAVIAPDGTVTKATGPWTRRVLTGTVPLRSTTTLATRLGSLPEAAFAVVACGAVALGVRRHGTSRRSGAAERATSDVRG</sequence>
<dbReference type="PROSITE" id="PS50263">
    <property type="entry name" value="CN_HYDROLASE"/>
    <property type="match status" value="1"/>
</dbReference>
<keyword evidence="4 8" id="KW-0812">Transmembrane</keyword>
<comment type="subcellular location">
    <subcellularLocation>
        <location evidence="1 8">Cell membrane</location>
        <topology evidence="1 8">Multi-pass membrane protein</topology>
    </subcellularLocation>
</comment>
<proteinExistence type="inferred from homology"/>
<keyword evidence="7 8" id="KW-0012">Acyltransferase</keyword>
<feature type="transmembrane region" description="Helical" evidence="8">
    <location>
        <begin position="69"/>
        <end position="89"/>
    </location>
</feature>
<dbReference type="Pfam" id="PF20154">
    <property type="entry name" value="LNT_N"/>
    <property type="match status" value="1"/>
</dbReference>
<feature type="transmembrane region" description="Helical" evidence="8">
    <location>
        <begin position="95"/>
        <end position="117"/>
    </location>
</feature>
<keyword evidence="6 8" id="KW-0472">Membrane</keyword>
<dbReference type="RefSeq" id="WP_201847224.1">
    <property type="nucleotide sequence ID" value="NZ_JAERRG010000001.1"/>
</dbReference>
<evidence type="ECO:0000259" key="9">
    <source>
        <dbReference type="PROSITE" id="PS50263"/>
    </source>
</evidence>